<comment type="similarity">
    <text evidence="10">Belongs to the MurCDEF family. MurF subfamily.</text>
</comment>
<dbReference type="InterPro" id="IPR035911">
    <property type="entry name" value="MurE/MurF_N"/>
</dbReference>
<dbReference type="SUPFAM" id="SSF63418">
    <property type="entry name" value="MurE/MurF N-terminal domain"/>
    <property type="match status" value="1"/>
</dbReference>
<dbReference type="HAMAP" id="MF_02019">
    <property type="entry name" value="MurF"/>
    <property type="match status" value="1"/>
</dbReference>
<evidence type="ECO:0000256" key="6">
    <source>
        <dbReference type="ARBA" id="ARBA00022960"/>
    </source>
</evidence>
<evidence type="ECO:0000256" key="3">
    <source>
        <dbReference type="ARBA" id="ARBA00022618"/>
    </source>
</evidence>
<evidence type="ECO:0000259" key="13">
    <source>
        <dbReference type="Pfam" id="PF02875"/>
    </source>
</evidence>
<keyword evidence="5 10" id="KW-0067">ATP-binding</keyword>
<reference evidence="15" key="1">
    <citation type="submission" date="2020-10" db="EMBL/GenBank/DDBJ databases">
        <title>Bacterium isolated from coastal waters sediment.</title>
        <authorList>
            <person name="Chen R.-J."/>
            <person name="Lu D.-C."/>
            <person name="Zhu K.-L."/>
            <person name="Du Z.-J."/>
        </authorList>
    </citation>
    <scope>NUCLEOTIDE SEQUENCE</scope>
    <source>
        <strain evidence="15">N1Y112</strain>
    </source>
</reference>
<dbReference type="InterPro" id="IPR005863">
    <property type="entry name" value="UDP-N-AcMur_synth"/>
</dbReference>
<dbReference type="InterPro" id="IPR004101">
    <property type="entry name" value="Mur_ligase_C"/>
</dbReference>
<dbReference type="Pfam" id="PF01225">
    <property type="entry name" value="Mur_ligase"/>
    <property type="match status" value="1"/>
</dbReference>
<evidence type="ECO:0000256" key="1">
    <source>
        <dbReference type="ARBA" id="ARBA00022490"/>
    </source>
</evidence>
<keyword evidence="2 10" id="KW-0436">Ligase</keyword>
<dbReference type="Gene3D" id="3.40.1390.10">
    <property type="entry name" value="MurE/MurF, N-terminal domain"/>
    <property type="match status" value="1"/>
</dbReference>
<dbReference type="InterPro" id="IPR013221">
    <property type="entry name" value="Mur_ligase_cen"/>
</dbReference>
<keyword evidence="4 10" id="KW-0547">Nucleotide-binding</keyword>
<keyword evidence="8 10" id="KW-0131">Cell cycle</keyword>
<dbReference type="InterPro" id="IPR051046">
    <property type="entry name" value="MurCDEF_CellWall_CoF430Synth"/>
</dbReference>
<keyword evidence="3 10" id="KW-0132">Cell division</keyword>
<dbReference type="GO" id="GO:0009252">
    <property type="term" value="P:peptidoglycan biosynthetic process"/>
    <property type="evidence" value="ECO:0007669"/>
    <property type="project" value="UniProtKB-UniRule"/>
</dbReference>
<feature type="binding site" evidence="10">
    <location>
        <begin position="108"/>
        <end position="114"/>
    </location>
    <ligand>
        <name>ATP</name>
        <dbReference type="ChEBI" id="CHEBI:30616"/>
    </ligand>
</feature>
<keyword evidence="16" id="KW-1185">Reference proteome</keyword>
<evidence type="ECO:0000256" key="4">
    <source>
        <dbReference type="ARBA" id="ARBA00022741"/>
    </source>
</evidence>
<evidence type="ECO:0000256" key="10">
    <source>
        <dbReference type="HAMAP-Rule" id="MF_02019"/>
    </source>
</evidence>
<dbReference type="UniPathway" id="UPA00219"/>
<dbReference type="NCBIfam" id="TIGR01143">
    <property type="entry name" value="murF"/>
    <property type="match status" value="1"/>
</dbReference>
<dbReference type="EMBL" id="JADEYS010000003">
    <property type="protein sequence ID" value="MBE9396564.1"/>
    <property type="molecule type" value="Genomic_DNA"/>
</dbReference>
<sequence>MIGEWRLSDLQAALGGELPTGDMSFNGVSTDTRTIVPGNLFLALKGPNFDGHRFVEQALSKGAVAAVVSDRQGDDIPQWLVGDTHAALGQIAKLNRQRFDNTVFTVTGSAGKTTVKEMLATILSQQGEVLATKGNLNNDIGAPLTLLSLERQHQYGVIELGASAEKEIDYTVRLSLPDVAILTNAMGAHLEGFGSLQGVVRAKGEIFDGLSDDGWAIINRDDPHCEAWLDKTEGRNRLTFGVENSAADVIATHLSIAENGCYRFQLNYSGQSVTLSLGVMGKHNVANATAATAAIIAAGLPLELAVEGLKKFTPVKGRMCPMAGTHGSTVIDDSYNANPGSVKAAIDLLTSLPGKHLLLLGDMAELGKDEAEQHADVGSYAAQKGTGRLMAVGALSLHAVDAFNASAGMQGGHFDTREQLVDAVRTLQEPGMTILVKGSRSAGMEKVVAGLVEGNH</sequence>
<evidence type="ECO:0000259" key="14">
    <source>
        <dbReference type="Pfam" id="PF08245"/>
    </source>
</evidence>
<gene>
    <name evidence="10" type="primary">murF</name>
    <name evidence="15" type="ORF">IOQ59_04735</name>
</gene>
<dbReference type="GO" id="GO:0071555">
    <property type="term" value="P:cell wall organization"/>
    <property type="evidence" value="ECO:0007669"/>
    <property type="project" value="UniProtKB-KW"/>
</dbReference>
<dbReference type="GO" id="GO:0047480">
    <property type="term" value="F:UDP-N-acetylmuramoyl-tripeptide-D-alanyl-D-alanine ligase activity"/>
    <property type="evidence" value="ECO:0007669"/>
    <property type="project" value="UniProtKB-UniRule"/>
</dbReference>
<dbReference type="SUPFAM" id="SSF53623">
    <property type="entry name" value="MurD-like peptide ligases, catalytic domain"/>
    <property type="match status" value="1"/>
</dbReference>
<dbReference type="GO" id="GO:0051301">
    <property type="term" value="P:cell division"/>
    <property type="evidence" value="ECO:0007669"/>
    <property type="project" value="UniProtKB-KW"/>
</dbReference>
<dbReference type="Pfam" id="PF02875">
    <property type="entry name" value="Mur_ligase_C"/>
    <property type="match status" value="1"/>
</dbReference>
<dbReference type="InterPro" id="IPR036565">
    <property type="entry name" value="Mur-like_cat_sf"/>
</dbReference>
<dbReference type="Proteomes" id="UP000640333">
    <property type="component" value="Unassembled WGS sequence"/>
</dbReference>
<dbReference type="PANTHER" id="PTHR43024">
    <property type="entry name" value="UDP-N-ACETYLMURAMOYL-TRIPEPTIDE--D-ALANYL-D-ALANINE LIGASE"/>
    <property type="match status" value="1"/>
</dbReference>
<evidence type="ECO:0000256" key="5">
    <source>
        <dbReference type="ARBA" id="ARBA00022840"/>
    </source>
</evidence>
<dbReference type="EC" id="6.3.2.10" evidence="10 11"/>
<dbReference type="AlphaFoldDB" id="A0A8J7FBC0"/>
<feature type="domain" description="Mur ligase N-terminal catalytic" evidence="12">
    <location>
        <begin position="26"/>
        <end position="72"/>
    </location>
</feature>
<name>A0A8J7FBC0_9GAMM</name>
<keyword evidence="7 10" id="KW-0573">Peptidoglycan synthesis</keyword>
<keyword evidence="1 10" id="KW-0963">Cytoplasm</keyword>
<dbReference type="Gene3D" id="3.90.190.20">
    <property type="entry name" value="Mur ligase, C-terminal domain"/>
    <property type="match status" value="1"/>
</dbReference>
<keyword evidence="6 10" id="KW-0133">Cell shape</keyword>
<dbReference type="SUPFAM" id="SSF53244">
    <property type="entry name" value="MurD-like peptide ligases, peptide-binding domain"/>
    <property type="match status" value="1"/>
</dbReference>
<evidence type="ECO:0000256" key="8">
    <source>
        <dbReference type="ARBA" id="ARBA00023306"/>
    </source>
</evidence>
<accession>A0A8J7FBC0</accession>
<feature type="domain" description="Mur ligase central" evidence="14">
    <location>
        <begin position="106"/>
        <end position="294"/>
    </location>
</feature>
<comment type="function">
    <text evidence="10 11">Involved in cell wall formation. Catalyzes the final step in the synthesis of UDP-N-acetylmuramoyl-pentapeptide, the precursor of murein.</text>
</comment>
<protein>
    <recommendedName>
        <fullName evidence="10 11">UDP-N-acetylmuramoyl-tripeptide--D-alanyl-D-alanine ligase</fullName>
        <ecNumber evidence="10 11">6.3.2.10</ecNumber>
    </recommendedName>
    <alternativeName>
        <fullName evidence="10">D-alanyl-D-alanine-adding enzyme</fullName>
    </alternativeName>
</protein>
<organism evidence="15 16">
    <name type="scientific">Pontibacterium sinense</name>
    <dbReference type="NCBI Taxonomy" id="2781979"/>
    <lineage>
        <taxon>Bacteria</taxon>
        <taxon>Pseudomonadati</taxon>
        <taxon>Pseudomonadota</taxon>
        <taxon>Gammaproteobacteria</taxon>
        <taxon>Oceanospirillales</taxon>
        <taxon>Oceanospirillaceae</taxon>
        <taxon>Pontibacterium</taxon>
    </lineage>
</organism>
<evidence type="ECO:0000256" key="11">
    <source>
        <dbReference type="RuleBase" id="RU004136"/>
    </source>
</evidence>
<evidence type="ECO:0000313" key="16">
    <source>
        <dbReference type="Proteomes" id="UP000640333"/>
    </source>
</evidence>
<evidence type="ECO:0000259" key="12">
    <source>
        <dbReference type="Pfam" id="PF01225"/>
    </source>
</evidence>
<dbReference type="RefSeq" id="WP_193952110.1">
    <property type="nucleotide sequence ID" value="NZ_JADEYS010000003.1"/>
</dbReference>
<comment type="catalytic activity">
    <reaction evidence="10 11">
        <text>D-alanyl-D-alanine + UDP-N-acetyl-alpha-D-muramoyl-L-alanyl-gamma-D-glutamyl-meso-2,6-diaminopimelate + ATP = UDP-N-acetyl-alpha-D-muramoyl-L-alanyl-gamma-D-glutamyl-meso-2,6-diaminopimeloyl-D-alanyl-D-alanine + ADP + phosphate + H(+)</text>
        <dbReference type="Rhea" id="RHEA:28374"/>
        <dbReference type="ChEBI" id="CHEBI:15378"/>
        <dbReference type="ChEBI" id="CHEBI:30616"/>
        <dbReference type="ChEBI" id="CHEBI:43474"/>
        <dbReference type="ChEBI" id="CHEBI:57822"/>
        <dbReference type="ChEBI" id="CHEBI:61386"/>
        <dbReference type="ChEBI" id="CHEBI:83905"/>
        <dbReference type="ChEBI" id="CHEBI:456216"/>
        <dbReference type="EC" id="6.3.2.10"/>
    </reaction>
</comment>
<evidence type="ECO:0000256" key="7">
    <source>
        <dbReference type="ARBA" id="ARBA00022984"/>
    </source>
</evidence>
<dbReference type="Pfam" id="PF08245">
    <property type="entry name" value="Mur_ligase_M"/>
    <property type="match status" value="1"/>
</dbReference>
<dbReference type="GO" id="GO:0005524">
    <property type="term" value="F:ATP binding"/>
    <property type="evidence" value="ECO:0007669"/>
    <property type="project" value="UniProtKB-UniRule"/>
</dbReference>
<evidence type="ECO:0000313" key="15">
    <source>
        <dbReference type="EMBL" id="MBE9396564.1"/>
    </source>
</evidence>
<dbReference type="PANTHER" id="PTHR43024:SF1">
    <property type="entry name" value="UDP-N-ACETYLMURAMOYL-TRIPEPTIDE--D-ALANYL-D-ALANINE LIGASE"/>
    <property type="match status" value="1"/>
</dbReference>
<proteinExistence type="inferred from homology"/>
<comment type="caution">
    <text evidence="15">The sequence shown here is derived from an EMBL/GenBank/DDBJ whole genome shotgun (WGS) entry which is preliminary data.</text>
</comment>
<comment type="subcellular location">
    <subcellularLocation>
        <location evidence="10 11">Cytoplasm</location>
    </subcellularLocation>
</comment>
<dbReference type="InterPro" id="IPR000713">
    <property type="entry name" value="Mur_ligase_N"/>
</dbReference>
<keyword evidence="9 10" id="KW-0961">Cell wall biogenesis/degradation</keyword>
<dbReference type="GO" id="GO:0005737">
    <property type="term" value="C:cytoplasm"/>
    <property type="evidence" value="ECO:0007669"/>
    <property type="project" value="UniProtKB-SubCell"/>
</dbReference>
<feature type="domain" description="Mur ligase C-terminal" evidence="13">
    <location>
        <begin position="317"/>
        <end position="440"/>
    </location>
</feature>
<dbReference type="InterPro" id="IPR036615">
    <property type="entry name" value="Mur_ligase_C_dom_sf"/>
</dbReference>
<dbReference type="GO" id="GO:0008360">
    <property type="term" value="P:regulation of cell shape"/>
    <property type="evidence" value="ECO:0007669"/>
    <property type="project" value="UniProtKB-KW"/>
</dbReference>
<comment type="pathway">
    <text evidence="10 11">Cell wall biogenesis; peptidoglycan biosynthesis.</text>
</comment>
<evidence type="ECO:0000256" key="9">
    <source>
        <dbReference type="ARBA" id="ARBA00023316"/>
    </source>
</evidence>
<dbReference type="Gene3D" id="3.40.1190.10">
    <property type="entry name" value="Mur-like, catalytic domain"/>
    <property type="match status" value="1"/>
</dbReference>
<evidence type="ECO:0000256" key="2">
    <source>
        <dbReference type="ARBA" id="ARBA00022598"/>
    </source>
</evidence>